<evidence type="ECO:0000259" key="3">
    <source>
        <dbReference type="SMART" id="SM00903"/>
    </source>
</evidence>
<comment type="similarity">
    <text evidence="1">Belongs to the non-flavoprotein flavin reductase family.</text>
</comment>
<dbReference type="SMART" id="SM00903">
    <property type="entry name" value="Flavin_Reduct"/>
    <property type="match status" value="1"/>
</dbReference>
<organism evidence="4 5">
    <name type="scientific">Limnobacter humi</name>
    <dbReference type="NCBI Taxonomy" id="1778671"/>
    <lineage>
        <taxon>Bacteria</taxon>
        <taxon>Pseudomonadati</taxon>
        <taxon>Pseudomonadota</taxon>
        <taxon>Betaproteobacteria</taxon>
        <taxon>Burkholderiales</taxon>
        <taxon>Burkholderiaceae</taxon>
        <taxon>Limnobacter</taxon>
    </lineage>
</organism>
<accession>A0ABT1WBU4</accession>
<evidence type="ECO:0000256" key="1">
    <source>
        <dbReference type="ARBA" id="ARBA00008898"/>
    </source>
</evidence>
<dbReference type="Proteomes" id="UP001204142">
    <property type="component" value="Unassembled WGS sequence"/>
</dbReference>
<evidence type="ECO:0000256" key="2">
    <source>
        <dbReference type="ARBA" id="ARBA00023002"/>
    </source>
</evidence>
<dbReference type="RefSeq" id="WP_256762623.1">
    <property type="nucleotide sequence ID" value="NZ_JANIGO010000001.1"/>
</dbReference>
<dbReference type="Pfam" id="PF01613">
    <property type="entry name" value="Flavin_Reduct"/>
    <property type="match status" value="1"/>
</dbReference>
<dbReference type="PANTHER" id="PTHR30466">
    <property type="entry name" value="FLAVIN REDUCTASE"/>
    <property type="match status" value="1"/>
</dbReference>
<keyword evidence="5" id="KW-1185">Reference proteome</keyword>
<dbReference type="Gene3D" id="2.30.110.10">
    <property type="entry name" value="Electron Transport, Fmn-binding Protein, Chain A"/>
    <property type="match status" value="1"/>
</dbReference>
<gene>
    <name evidence="4" type="ORF">NQT62_00775</name>
</gene>
<dbReference type="InterPro" id="IPR050268">
    <property type="entry name" value="NADH-dep_flavin_reductase"/>
</dbReference>
<dbReference type="SUPFAM" id="SSF50475">
    <property type="entry name" value="FMN-binding split barrel"/>
    <property type="match status" value="1"/>
</dbReference>
<keyword evidence="2" id="KW-0560">Oxidoreductase</keyword>
<evidence type="ECO:0000313" key="5">
    <source>
        <dbReference type="Proteomes" id="UP001204142"/>
    </source>
</evidence>
<proteinExistence type="inferred from homology"/>
<protein>
    <submittedName>
        <fullName evidence="4">Flavin reductase family protein</fullName>
    </submittedName>
</protein>
<comment type="caution">
    <text evidence="4">The sequence shown here is derived from an EMBL/GenBank/DDBJ whole genome shotgun (WGS) entry which is preliminary data.</text>
</comment>
<reference evidence="4 5" key="1">
    <citation type="submission" date="2022-07" db="EMBL/GenBank/DDBJ databases">
        <authorList>
            <person name="Xamxidin M."/>
            <person name="Wu M."/>
        </authorList>
    </citation>
    <scope>NUCLEOTIDE SEQUENCE [LARGE SCALE GENOMIC DNA]</scope>
    <source>
        <strain evidence="4 5">NBRC 111650</strain>
    </source>
</reference>
<evidence type="ECO:0000313" key="4">
    <source>
        <dbReference type="EMBL" id="MCQ8894970.1"/>
    </source>
</evidence>
<dbReference type="InterPro" id="IPR012349">
    <property type="entry name" value="Split_barrel_FMN-bd"/>
</dbReference>
<feature type="domain" description="Flavin reductase like" evidence="3">
    <location>
        <begin position="35"/>
        <end position="178"/>
    </location>
</feature>
<dbReference type="EMBL" id="JANIGO010000001">
    <property type="protein sequence ID" value="MCQ8894970.1"/>
    <property type="molecule type" value="Genomic_DNA"/>
</dbReference>
<dbReference type="PANTHER" id="PTHR30466:SF11">
    <property type="entry name" value="FLAVIN-DEPENDENT MONOOXYGENASE, REDUCTASE SUBUNIT HSAB"/>
    <property type="match status" value="1"/>
</dbReference>
<dbReference type="InterPro" id="IPR002563">
    <property type="entry name" value="Flavin_Rdtase-like_dom"/>
</dbReference>
<name>A0ABT1WBU4_9BURK</name>
<sequence length="179" mass="19913">MHKPVDSPLQAEEFVRAEKREGDAELDAHLFRQALAQFATGITIITTRKANGQLVGVTANSFNSVSLHPPLVLWSLSKKSSSNDAFAAAEYYGVSVLAADQQELSTRFSTFKGDRFQGLDIIEGLGGCALIPHALAHFECKVKSRYEEGDHTIMIGEVLRCDYREGEALVYRSRKYFRN</sequence>